<dbReference type="PANTHER" id="PTHR42760">
    <property type="entry name" value="SHORT-CHAIN DEHYDROGENASES/REDUCTASES FAMILY MEMBER"/>
    <property type="match status" value="1"/>
</dbReference>
<dbReference type="PRINTS" id="PR00080">
    <property type="entry name" value="SDRFAMILY"/>
</dbReference>
<dbReference type="PROSITE" id="PS00061">
    <property type="entry name" value="ADH_SHORT"/>
    <property type="match status" value="1"/>
</dbReference>
<organism evidence="3 4">
    <name type="scientific">Neorhizobium alkalisoli</name>
    <dbReference type="NCBI Taxonomy" id="528178"/>
    <lineage>
        <taxon>Bacteria</taxon>
        <taxon>Pseudomonadati</taxon>
        <taxon>Pseudomonadota</taxon>
        <taxon>Alphaproteobacteria</taxon>
        <taxon>Hyphomicrobiales</taxon>
        <taxon>Rhizobiaceae</taxon>
        <taxon>Rhizobium/Agrobacterium group</taxon>
        <taxon>Neorhizobium</taxon>
    </lineage>
</organism>
<evidence type="ECO:0000313" key="3">
    <source>
        <dbReference type="EMBL" id="TWF43436.1"/>
    </source>
</evidence>
<dbReference type="InterPro" id="IPR036291">
    <property type="entry name" value="NAD(P)-bd_dom_sf"/>
</dbReference>
<name>A0A561PZ92_9HYPH</name>
<evidence type="ECO:0000256" key="1">
    <source>
        <dbReference type="ARBA" id="ARBA00006484"/>
    </source>
</evidence>
<dbReference type="PANTHER" id="PTHR42760:SF40">
    <property type="entry name" value="3-OXOACYL-[ACYL-CARRIER-PROTEIN] REDUCTASE, CHLOROPLASTIC"/>
    <property type="match status" value="1"/>
</dbReference>
<dbReference type="OrthoDB" id="20590at2"/>
<proteinExistence type="inferred from homology"/>
<evidence type="ECO:0000259" key="2">
    <source>
        <dbReference type="SMART" id="SM00822"/>
    </source>
</evidence>
<dbReference type="AlphaFoldDB" id="A0A561PZ92"/>
<dbReference type="Pfam" id="PF13561">
    <property type="entry name" value="adh_short_C2"/>
    <property type="match status" value="1"/>
</dbReference>
<dbReference type="Gene3D" id="3.40.50.720">
    <property type="entry name" value="NAD(P)-binding Rossmann-like Domain"/>
    <property type="match status" value="1"/>
</dbReference>
<dbReference type="EMBL" id="VIWP01000019">
    <property type="protein sequence ID" value="TWF43436.1"/>
    <property type="molecule type" value="Genomic_DNA"/>
</dbReference>
<dbReference type="InterPro" id="IPR057326">
    <property type="entry name" value="KR_dom"/>
</dbReference>
<gene>
    <name evidence="3" type="ORF">FHW37_1199</name>
</gene>
<dbReference type="InterPro" id="IPR002347">
    <property type="entry name" value="SDR_fam"/>
</dbReference>
<dbReference type="SUPFAM" id="SSF51735">
    <property type="entry name" value="NAD(P)-binding Rossmann-fold domains"/>
    <property type="match status" value="1"/>
</dbReference>
<dbReference type="GO" id="GO:0016616">
    <property type="term" value="F:oxidoreductase activity, acting on the CH-OH group of donors, NAD or NADP as acceptor"/>
    <property type="evidence" value="ECO:0007669"/>
    <property type="project" value="TreeGrafter"/>
</dbReference>
<dbReference type="GO" id="GO:0030497">
    <property type="term" value="P:fatty acid elongation"/>
    <property type="evidence" value="ECO:0007669"/>
    <property type="project" value="TreeGrafter"/>
</dbReference>
<accession>A0A561PZ92</accession>
<comment type="caution">
    <text evidence="3">The sequence shown here is derived from an EMBL/GenBank/DDBJ whole genome shotgun (WGS) entry which is preliminary data.</text>
</comment>
<keyword evidence="4" id="KW-1185">Reference proteome</keyword>
<comment type="similarity">
    <text evidence="1">Belongs to the short-chain dehydrogenases/reductases (SDR) family.</text>
</comment>
<feature type="domain" description="Ketoreductase" evidence="2">
    <location>
        <begin position="3"/>
        <end position="217"/>
    </location>
</feature>
<dbReference type="Proteomes" id="UP000320653">
    <property type="component" value="Unassembled WGS sequence"/>
</dbReference>
<dbReference type="SMART" id="SM00822">
    <property type="entry name" value="PKS_KR"/>
    <property type="match status" value="1"/>
</dbReference>
<dbReference type="FunFam" id="3.40.50.720:FF:000084">
    <property type="entry name" value="Short-chain dehydrogenase reductase"/>
    <property type="match status" value="1"/>
</dbReference>
<sequence>MAKIALVTGGSSGIGAATCRLLAQRGWSVAVHYRTGMDMAERLVAKIRQEGGRAVAVEADVSDRTDVLRMFETIDACLGPVSGLVNSAGIAGPRARFETLDPAGVEEVFRVNVIGTFLCSREAIRRMSTFHGGEGGAIVNLSSGLSNTGGALTPFALNCDENGRRSSQVAYAASKGAINSFTMALAQEIAADGIRVNAVSPGATFTGMADTDRMAAIADTIPIGRGADPSEIAEAIEWLLSDKASYVAGANLRVGGGRLG</sequence>
<reference evidence="3 4" key="1">
    <citation type="submission" date="2019-06" db="EMBL/GenBank/DDBJ databases">
        <title>Sorghum-associated microbial communities from plants grown in Nebraska, USA.</title>
        <authorList>
            <person name="Schachtman D."/>
        </authorList>
    </citation>
    <scope>NUCLEOTIDE SEQUENCE [LARGE SCALE GENOMIC DNA]</scope>
    <source>
        <strain evidence="3 4">1225</strain>
    </source>
</reference>
<dbReference type="RefSeq" id="WP_145643605.1">
    <property type="nucleotide sequence ID" value="NZ_VIWP01000019.1"/>
</dbReference>
<dbReference type="InterPro" id="IPR020904">
    <property type="entry name" value="Sc_DH/Rdtase_CS"/>
</dbReference>
<evidence type="ECO:0000313" key="4">
    <source>
        <dbReference type="Proteomes" id="UP000320653"/>
    </source>
</evidence>
<protein>
    <submittedName>
        <fullName evidence="3">NAD(P)-dependent dehydrogenase (Short-subunit alcohol dehydrogenase family)</fullName>
    </submittedName>
</protein>
<dbReference type="PRINTS" id="PR00081">
    <property type="entry name" value="GDHRDH"/>
</dbReference>